<dbReference type="AlphaFoldDB" id="A0A383B6D2"/>
<protein>
    <submittedName>
        <fullName evidence="2">Uncharacterized protein</fullName>
    </submittedName>
</protein>
<sequence length="163" mass="19377">MEGLAYWLFIAALYFLSTLMKKRQQKIARNKLDQEDTVSDNSDFIKTEPETMNDFFDQLKNYGKEFLDLDEVEDKEYVIQEEEYVDKEIDIDIPSEEISRAVFDDLSEETMEPIHKEYRITKKQNQNISLVVNSLLNDNDKVKKAIILKEIFDKPRALRRLTR</sequence>
<dbReference type="EMBL" id="UINC01197865">
    <property type="protein sequence ID" value="SVE15562.1"/>
    <property type="molecule type" value="Genomic_DNA"/>
</dbReference>
<keyword evidence="1" id="KW-0812">Transmembrane</keyword>
<evidence type="ECO:0000313" key="2">
    <source>
        <dbReference type="EMBL" id="SVE15562.1"/>
    </source>
</evidence>
<proteinExistence type="predicted"/>
<name>A0A383B6D2_9ZZZZ</name>
<gene>
    <name evidence="2" type="ORF">METZ01_LOCUS468416</name>
</gene>
<accession>A0A383B6D2</accession>
<organism evidence="2">
    <name type="scientific">marine metagenome</name>
    <dbReference type="NCBI Taxonomy" id="408172"/>
    <lineage>
        <taxon>unclassified sequences</taxon>
        <taxon>metagenomes</taxon>
        <taxon>ecological metagenomes</taxon>
    </lineage>
</organism>
<reference evidence="2" key="1">
    <citation type="submission" date="2018-05" db="EMBL/GenBank/DDBJ databases">
        <authorList>
            <person name="Lanie J.A."/>
            <person name="Ng W.-L."/>
            <person name="Kazmierczak K.M."/>
            <person name="Andrzejewski T.M."/>
            <person name="Davidsen T.M."/>
            <person name="Wayne K.J."/>
            <person name="Tettelin H."/>
            <person name="Glass J.I."/>
            <person name="Rusch D."/>
            <person name="Podicherti R."/>
            <person name="Tsui H.-C.T."/>
            <person name="Winkler M.E."/>
        </authorList>
    </citation>
    <scope>NUCLEOTIDE SEQUENCE</scope>
</reference>
<keyword evidence="1" id="KW-1133">Transmembrane helix</keyword>
<evidence type="ECO:0000256" key="1">
    <source>
        <dbReference type="SAM" id="Phobius"/>
    </source>
</evidence>
<keyword evidence="1" id="KW-0472">Membrane</keyword>
<feature type="transmembrane region" description="Helical" evidence="1">
    <location>
        <begin position="6"/>
        <end position="21"/>
    </location>
</feature>